<reference evidence="2 3" key="1">
    <citation type="submission" date="2024-01" db="EMBL/GenBank/DDBJ databases">
        <title>Genome assemblies of Stephania.</title>
        <authorList>
            <person name="Yang L."/>
        </authorList>
    </citation>
    <scope>NUCLEOTIDE SEQUENCE [LARGE SCALE GENOMIC DNA]</scope>
    <source>
        <strain evidence="2">JXDWG</strain>
        <tissue evidence="2">Leaf</tissue>
    </source>
</reference>
<dbReference type="Proteomes" id="UP001419268">
    <property type="component" value="Unassembled WGS sequence"/>
</dbReference>
<proteinExistence type="predicted"/>
<dbReference type="EMBL" id="JBBNAG010000010">
    <property type="protein sequence ID" value="KAK9100356.1"/>
    <property type="molecule type" value="Genomic_DNA"/>
</dbReference>
<name>A0AAP0EVB4_9MAGN</name>
<keyword evidence="3" id="KW-1185">Reference proteome</keyword>
<evidence type="ECO:0000313" key="2">
    <source>
        <dbReference type="EMBL" id="KAK9100356.1"/>
    </source>
</evidence>
<organism evidence="2 3">
    <name type="scientific">Stephania cephalantha</name>
    <dbReference type="NCBI Taxonomy" id="152367"/>
    <lineage>
        <taxon>Eukaryota</taxon>
        <taxon>Viridiplantae</taxon>
        <taxon>Streptophyta</taxon>
        <taxon>Embryophyta</taxon>
        <taxon>Tracheophyta</taxon>
        <taxon>Spermatophyta</taxon>
        <taxon>Magnoliopsida</taxon>
        <taxon>Ranunculales</taxon>
        <taxon>Menispermaceae</taxon>
        <taxon>Menispermoideae</taxon>
        <taxon>Cissampelideae</taxon>
        <taxon>Stephania</taxon>
    </lineage>
</organism>
<evidence type="ECO:0000313" key="3">
    <source>
        <dbReference type="Proteomes" id="UP001419268"/>
    </source>
</evidence>
<comment type="caution">
    <text evidence="2">The sequence shown here is derived from an EMBL/GenBank/DDBJ whole genome shotgun (WGS) entry which is preliminary data.</text>
</comment>
<sequence length="259" mass="29484">MVGDARLEQPGSSDGGSAAANGAAVPPSSGVARLRAEAATRLRQPPAERRQQRHGGGKQRMRGLRRDERRGGALSTGRMRDFDEIATTRWRGSIGKRVMVTVYLRYELLSGLCRYLPIECTLRALIRVRRYLIVGRGKEHSNIRNIRVRNVECKDRDSDLVMHEGKDMDMFRLEREFQHTSMGVWTTRIDSCYCHVRSDYYPSYLIEDGVFFAYEISEEPSSSRRSPACRGGIQPYRVRWGYGLGRVWPWAGMALGLHS</sequence>
<gene>
    <name evidence="2" type="ORF">Scep_023786</name>
</gene>
<feature type="compositionally biased region" description="Basic and acidic residues" evidence="1">
    <location>
        <begin position="34"/>
        <end position="50"/>
    </location>
</feature>
<evidence type="ECO:0000256" key="1">
    <source>
        <dbReference type="SAM" id="MobiDB-lite"/>
    </source>
</evidence>
<dbReference type="AlphaFoldDB" id="A0AAP0EVB4"/>
<feature type="compositionally biased region" description="Basic residues" evidence="1">
    <location>
        <begin position="51"/>
        <end position="63"/>
    </location>
</feature>
<accession>A0AAP0EVB4</accession>
<feature type="compositionally biased region" description="Low complexity" evidence="1">
    <location>
        <begin position="10"/>
        <end position="33"/>
    </location>
</feature>
<feature type="region of interest" description="Disordered" evidence="1">
    <location>
        <begin position="1"/>
        <end position="75"/>
    </location>
</feature>
<protein>
    <submittedName>
        <fullName evidence="2">Uncharacterized protein</fullName>
    </submittedName>
</protein>